<evidence type="ECO:0000313" key="6">
    <source>
        <dbReference type="EMBL" id="GMI86686.1"/>
    </source>
</evidence>
<proteinExistence type="predicted"/>
<dbReference type="GO" id="GO:0006355">
    <property type="term" value="P:regulation of DNA-templated transcription"/>
    <property type="evidence" value="ECO:0007669"/>
    <property type="project" value="InterPro"/>
</dbReference>
<dbReference type="PROSITE" id="PS51005">
    <property type="entry name" value="NAC"/>
    <property type="match status" value="1"/>
</dbReference>
<dbReference type="PANTHER" id="PTHR31719:SF85">
    <property type="entry name" value="NAC DOMAIN-CONTAINING PROTEIN"/>
    <property type="match status" value="1"/>
</dbReference>
<feature type="domain" description="NAC" evidence="5">
    <location>
        <begin position="11"/>
        <end position="168"/>
    </location>
</feature>
<comment type="caution">
    <text evidence="6">The sequence shown here is derived from an EMBL/GenBank/DDBJ whole genome shotgun (WGS) entry which is preliminary data.</text>
</comment>
<evidence type="ECO:0000313" key="7">
    <source>
        <dbReference type="Proteomes" id="UP001165190"/>
    </source>
</evidence>
<keyword evidence="1" id="KW-0805">Transcription regulation</keyword>
<reference evidence="6" key="1">
    <citation type="submission" date="2023-05" db="EMBL/GenBank/DDBJ databases">
        <title>Genome and transcriptome analyses reveal genes involved in the formation of fine ridges on petal epidermal cells in Hibiscus trionum.</title>
        <authorList>
            <person name="Koshimizu S."/>
            <person name="Masuda S."/>
            <person name="Ishii T."/>
            <person name="Shirasu K."/>
            <person name="Hoshino A."/>
            <person name="Arita M."/>
        </authorList>
    </citation>
    <scope>NUCLEOTIDE SEQUENCE</scope>
    <source>
        <strain evidence="6">Hamamatsu line</strain>
    </source>
</reference>
<keyword evidence="7" id="KW-1185">Reference proteome</keyword>
<dbReference type="AlphaFoldDB" id="A0A9W7I0G9"/>
<dbReference type="GO" id="GO:0048731">
    <property type="term" value="P:system development"/>
    <property type="evidence" value="ECO:0007669"/>
    <property type="project" value="TreeGrafter"/>
</dbReference>
<keyword evidence="4" id="KW-0539">Nucleus</keyword>
<dbReference type="Pfam" id="PF02365">
    <property type="entry name" value="NAM"/>
    <property type="match status" value="1"/>
</dbReference>
<dbReference type="GO" id="GO:0003677">
    <property type="term" value="F:DNA binding"/>
    <property type="evidence" value="ECO:0007669"/>
    <property type="project" value="UniProtKB-KW"/>
</dbReference>
<keyword evidence="3" id="KW-0804">Transcription</keyword>
<evidence type="ECO:0000259" key="5">
    <source>
        <dbReference type="PROSITE" id="PS51005"/>
    </source>
</evidence>
<evidence type="ECO:0000256" key="3">
    <source>
        <dbReference type="ARBA" id="ARBA00023163"/>
    </source>
</evidence>
<evidence type="ECO:0000256" key="2">
    <source>
        <dbReference type="ARBA" id="ARBA00023125"/>
    </source>
</evidence>
<name>A0A9W7I0G9_HIBTR</name>
<dbReference type="EMBL" id="BSYR01000021">
    <property type="protein sequence ID" value="GMI86686.1"/>
    <property type="molecule type" value="Genomic_DNA"/>
</dbReference>
<evidence type="ECO:0000256" key="4">
    <source>
        <dbReference type="ARBA" id="ARBA00023242"/>
    </source>
</evidence>
<dbReference type="PANTHER" id="PTHR31719">
    <property type="entry name" value="NAC TRANSCRIPTION FACTOR 56"/>
    <property type="match status" value="1"/>
</dbReference>
<protein>
    <submittedName>
        <fullName evidence="6">Arabidopsis NAC domain containing protein 104, xylem NAC domain 1</fullName>
    </submittedName>
</protein>
<dbReference type="Proteomes" id="UP001165190">
    <property type="component" value="Unassembled WGS sequence"/>
</dbReference>
<dbReference type="InterPro" id="IPR003441">
    <property type="entry name" value="NAC-dom"/>
</dbReference>
<accession>A0A9W7I0G9</accession>
<dbReference type="InterPro" id="IPR036093">
    <property type="entry name" value="NAC_dom_sf"/>
</dbReference>
<dbReference type="Gene3D" id="2.170.150.80">
    <property type="entry name" value="NAC domain"/>
    <property type="match status" value="1"/>
</dbReference>
<gene>
    <name evidence="6" type="ORF">HRI_002337900</name>
</gene>
<dbReference type="SUPFAM" id="SSF101941">
    <property type="entry name" value="NAC domain"/>
    <property type="match status" value="1"/>
</dbReference>
<organism evidence="6 7">
    <name type="scientific">Hibiscus trionum</name>
    <name type="common">Flower of an hour</name>
    <dbReference type="NCBI Taxonomy" id="183268"/>
    <lineage>
        <taxon>Eukaryota</taxon>
        <taxon>Viridiplantae</taxon>
        <taxon>Streptophyta</taxon>
        <taxon>Embryophyta</taxon>
        <taxon>Tracheophyta</taxon>
        <taxon>Spermatophyta</taxon>
        <taxon>Magnoliopsida</taxon>
        <taxon>eudicotyledons</taxon>
        <taxon>Gunneridae</taxon>
        <taxon>Pentapetalae</taxon>
        <taxon>rosids</taxon>
        <taxon>malvids</taxon>
        <taxon>Malvales</taxon>
        <taxon>Malvaceae</taxon>
        <taxon>Malvoideae</taxon>
        <taxon>Hibiscus</taxon>
    </lineage>
</organism>
<dbReference type="OrthoDB" id="1877845at2759"/>
<sequence>MEDGCLVLNQLPPGFQFCPTDEELLLHFLYPKSSRLPCYPNIIPELDLHLLHPWELHGKALLSGNQYFFFSQMMENRVLENGYWKQLDNVEEPILCAGSGKKVGVKKVLEFYIGEAPFGMKTNWLMQEYHLCNWGSGSASALSSHYCKTKGHRKADCSKWVVCKVEEKKGNAQSLSCSDEDGSELSCLDEMFLSLDDDLDDISSSKIDLLNTIC</sequence>
<keyword evidence="2" id="KW-0238">DNA-binding</keyword>
<evidence type="ECO:0000256" key="1">
    <source>
        <dbReference type="ARBA" id="ARBA00023015"/>
    </source>
</evidence>